<evidence type="ECO:0000313" key="2">
    <source>
        <dbReference type="EMBL" id="KAK3296070.1"/>
    </source>
</evidence>
<dbReference type="Gene3D" id="3.10.450.50">
    <property type="match status" value="1"/>
</dbReference>
<protein>
    <recommendedName>
        <fullName evidence="4">SnoaL-like domain-containing protein</fullName>
    </recommendedName>
</protein>
<dbReference type="GeneID" id="87835572"/>
<name>A0AAE0HGK7_9PEZI</name>
<feature type="region of interest" description="Disordered" evidence="1">
    <location>
        <begin position="14"/>
        <end position="37"/>
    </location>
</feature>
<organism evidence="2 3">
    <name type="scientific">Chaetomium fimeti</name>
    <dbReference type="NCBI Taxonomy" id="1854472"/>
    <lineage>
        <taxon>Eukaryota</taxon>
        <taxon>Fungi</taxon>
        <taxon>Dikarya</taxon>
        <taxon>Ascomycota</taxon>
        <taxon>Pezizomycotina</taxon>
        <taxon>Sordariomycetes</taxon>
        <taxon>Sordariomycetidae</taxon>
        <taxon>Sordariales</taxon>
        <taxon>Chaetomiaceae</taxon>
        <taxon>Chaetomium</taxon>
    </lineage>
</organism>
<dbReference type="RefSeq" id="XP_062659584.1">
    <property type="nucleotide sequence ID" value="XM_062798624.1"/>
</dbReference>
<dbReference type="Proteomes" id="UP001278766">
    <property type="component" value="Unassembled WGS sequence"/>
</dbReference>
<gene>
    <name evidence="2" type="ORF">B0H64DRAFT_162861</name>
</gene>
<evidence type="ECO:0000256" key="1">
    <source>
        <dbReference type="SAM" id="MobiDB-lite"/>
    </source>
</evidence>
<dbReference type="SUPFAM" id="SSF54427">
    <property type="entry name" value="NTF2-like"/>
    <property type="match status" value="1"/>
</dbReference>
<dbReference type="EMBL" id="JAUEPN010000004">
    <property type="protein sequence ID" value="KAK3296070.1"/>
    <property type="molecule type" value="Genomic_DNA"/>
</dbReference>
<evidence type="ECO:0000313" key="3">
    <source>
        <dbReference type="Proteomes" id="UP001278766"/>
    </source>
</evidence>
<dbReference type="AlphaFoldDB" id="A0AAE0HGK7"/>
<reference evidence="2" key="2">
    <citation type="submission" date="2023-06" db="EMBL/GenBank/DDBJ databases">
        <authorList>
            <consortium name="Lawrence Berkeley National Laboratory"/>
            <person name="Haridas S."/>
            <person name="Hensen N."/>
            <person name="Bonometti L."/>
            <person name="Westerberg I."/>
            <person name="Brannstrom I.O."/>
            <person name="Guillou S."/>
            <person name="Cros-Aarteil S."/>
            <person name="Calhoun S."/>
            <person name="Kuo A."/>
            <person name="Mondo S."/>
            <person name="Pangilinan J."/>
            <person name="Riley R."/>
            <person name="Labutti K."/>
            <person name="Andreopoulos B."/>
            <person name="Lipzen A."/>
            <person name="Chen C."/>
            <person name="Yanf M."/>
            <person name="Daum C."/>
            <person name="Ng V."/>
            <person name="Clum A."/>
            <person name="Steindorff A."/>
            <person name="Ohm R."/>
            <person name="Martin F."/>
            <person name="Silar P."/>
            <person name="Natvig D."/>
            <person name="Lalanne C."/>
            <person name="Gautier V."/>
            <person name="Ament-Velasquez S.L."/>
            <person name="Kruys A."/>
            <person name="Hutchinson M.I."/>
            <person name="Powell A.J."/>
            <person name="Barry K."/>
            <person name="Miller A.N."/>
            <person name="Grigoriev I.V."/>
            <person name="Debuchy R."/>
            <person name="Gladieux P."/>
            <person name="Thoren M.H."/>
            <person name="Johannesson H."/>
        </authorList>
    </citation>
    <scope>NUCLEOTIDE SEQUENCE</scope>
    <source>
        <strain evidence="2">CBS 168.71</strain>
    </source>
</reference>
<proteinExistence type="predicted"/>
<sequence length="185" mass="21029">MAANNTTQQALNALTKRDMSSHSSSASTSPAIPGGESGYEPWYPNNIPLDSSIKRFITHFFEVSDDPDRNEEWVGLFDENATVMIGNDVAKGKEEIRKLRERMWKEVEARKHRLVKVFPASFSSERTAVVSMHEAEYMLFGAAAFRMRDEAKEDAVVGWAGHAQLRRDGVTAPWRLGFYRVYIQR</sequence>
<accession>A0AAE0HGK7</accession>
<dbReference type="PANTHER" id="PTHR39401">
    <property type="entry name" value="SNOAL-LIKE DOMAIN-CONTAINING PROTEIN"/>
    <property type="match status" value="1"/>
</dbReference>
<keyword evidence="3" id="KW-1185">Reference proteome</keyword>
<dbReference type="PANTHER" id="PTHR39401:SF1">
    <property type="entry name" value="SNOAL-LIKE DOMAIN-CONTAINING PROTEIN"/>
    <property type="match status" value="1"/>
</dbReference>
<comment type="caution">
    <text evidence="2">The sequence shown here is derived from an EMBL/GenBank/DDBJ whole genome shotgun (WGS) entry which is preliminary data.</text>
</comment>
<evidence type="ECO:0008006" key="4">
    <source>
        <dbReference type="Google" id="ProtNLM"/>
    </source>
</evidence>
<dbReference type="InterPro" id="IPR032710">
    <property type="entry name" value="NTF2-like_dom_sf"/>
</dbReference>
<reference evidence="2" key="1">
    <citation type="journal article" date="2023" name="Mol. Phylogenet. Evol.">
        <title>Genome-scale phylogeny and comparative genomics of the fungal order Sordariales.</title>
        <authorList>
            <person name="Hensen N."/>
            <person name="Bonometti L."/>
            <person name="Westerberg I."/>
            <person name="Brannstrom I.O."/>
            <person name="Guillou S."/>
            <person name="Cros-Aarteil S."/>
            <person name="Calhoun S."/>
            <person name="Haridas S."/>
            <person name="Kuo A."/>
            <person name="Mondo S."/>
            <person name="Pangilinan J."/>
            <person name="Riley R."/>
            <person name="LaButti K."/>
            <person name="Andreopoulos B."/>
            <person name="Lipzen A."/>
            <person name="Chen C."/>
            <person name="Yan M."/>
            <person name="Daum C."/>
            <person name="Ng V."/>
            <person name="Clum A."/>
            <person name="Steindorff A."/>
            <person name="Ohm R.A."/>
            <person name="Martin F."/>
            <person name="Silar P."/>
            <person name="Natvig D.O."/>
            <person name="Lalanne C."/>
            <person name="Gautier V."/>
            <person name="Ament-Velasquez S.L."/>
            <person name="Kruys A."/>
            <person name="Hutchinson M.I."/>
            <person name="Powell A.J."/>
            <person name="Barry K."/>
            <person name="Miller A.N."/>
            <person name="Grigoriev I.V."/>
            <person name="Debuchy R."/>
            <person name="Gladieux P."/>
            <person name="Hiltunen Thoren M."/>
            <person name="Johannesson H."/>
        </authorList>
    </citation>
    <scope>NUCLEOTIDE SEQUENCE</scope>
    <source>
        <strain evidence="2">CBS 168.71</strain>
    </source>
</reference>